<reference evidence="9" key="2">
    <citation type="submission" date="2025-09" db="UniProtKB">
        <authorList>
            <consortium name="Ensembl"/>
        </authorList>
    </citation>
    <scope>IDENTIFICATION</scope>
</reference>
<keyword evidence="10" id="KW-1185">Reference proteome</keyword>
<dbReference type="PROSITE" id="PS50184">
    <property type="entry name" value="VWFC_2"/>
    <property type="match status" value="4"/>
</dbReference>
<dbReference type="PROSITE" id="PS51323">
    <property type="entry name" value="IGFBP_N_2"/>
    <property type="match status" value="1"/>
</dbReference>
<feature type="domain" description="IGFBP N-terminal" evidence="8">
    <location>
        <begin position="20"/>
        <end position="101"/>
    </location>
</feature>
<dbReference type="Ensembl" id="ENSSLDT00000005919.1">
    <property type="protein sequence ID" value="ENSSLDP00000005725.1"/>
    <property type="gene ID" value="ENSSLDG00000004557.1"/>
</dbReference>
<keyword evidence="2" id="KW-0677">Repeat</keyword>
<dbReference type="PROSITE" id="PS01208">
    <property type="entry name" value="VWFC_1"/>
    <property type="match status" value="4"/>
</dbReference>
<proteinExistence type="predicted"/>
<dbReference type="PANTHER" id="PTHR46439:SF1">
    <property type="entry name" value="CYSTEINE-RICH MOTOR NEURON 1 PROTEIN"/>
    <property type="match status" value="1"/>
</dbReference>
<name>A0A3B4WP74_SERLL</name>
<dbReference type="InterPro" id="IPR017891">
    <property type="entry name" value="Insulin_GF-bd_Cys-rich_CS"/>
</dbReference>
<protein>
    <submittedName>
        <fullName evidence="9">Cysteine rich transmembrane BMP regulator 1</fullName>
    </submittedName>
</protein>
<dbReference type="GO" id="GO:0004867">
    <property type="term" value="F:serine-type endopeptidase inhibitor activity"/>
    <property type="evidence" value="ECO:0007669"/>
    <property type="project" value="InterPro"/>
</dbReference>
<keyword evidence="4" id="KW-0472">Membrane</keyword>
<dbReference type="SUPFAM" id="SSF57603">
    <property type="entry name" value="FnI-like domain"/>
    <property type="match status" value="4"/>
</dbReference>
<feature type="domain" description="Antistasin-like" evidence="7">
    <location>
        <begin position="314"/>
        <end position="343"/>
    </location>
</feature>
<dbReference type="Proteomes" id="UP000261360">
    <property type="component" value="Unplaced"/>
</dbReference>
<dbReference type="AlphaFoldDB" id="A0A3B4WP74"/>
<keyword evidence="3" id="KW-1015">Disulfide bond</keyword>
<dbReference type="PROSITE" id="PS00222">
    <property type="entry name" value="IGFBP_N_1"/>
    <property type="match status" value="1"/>
</dbReference>
<evidence type="ECO:0000259" key="8">
    <source>
        <dbReference type="PROSITE" id="PS51323"/>
    </source>
</evidence>
<feature type="signal peptide" evidence="5">
    <location>
        <begin position="1"/>
        <end position="21"/>
    </location>
</feature>
<evidence type="ECO:0000259" key="6">
    <source>
        <dbReference type="PROSITE" id="PS50184"/>
    </source>
</evidence>
<dbReference type="Pfam" id="PF00219">
    <property type="entry name" value="IGFBP"/>
    <property type="match status" value="1"/>
</dbReference>
<dbReference type="Gene3D" id="6.20.200.20">
    <property type="match status" value="4"/>
</dbReference>
<dbReference type="SUPFAM" id="SSF57184">
    <property type="entry name" value="Growth factor receptor domain"/>
    <property type="match status" value="1"/>
</dbReference>
<dbReference type="Pfam" id="PF00093">
    <property type="entry name" value="VWC"/>
    <property type="match status" value="1"/>
</dbReference>
<dbReference type="InterPro" id="IPR009030">
    <property type="entry name" value="Growth_fac_rcpt_cys_sf"/>
</dbReference>
<keyword evidence="4" id="KW-0812">Transmembrane</keyword>
<dbReference type="InterPro" id="IPR004094">
    <property type="entry name" value="Antistasin-like"/>
</dbReference>
<feature type="domain" description="VWFC" evidence="6">
    <location>
        <begin position="598"/>
        <end position="656"/>
    </location>
</feature>
<dbReference type="PROSITE" id="PS51252">
    <property type="entry name" value="ANTISTASIN"/>
    <property type="match status" value="4"/>
</dbReference>
<feature type="domain" description="Antistasin-like" evidence="7">
    <location>
        <begin position="383"/>
        <end position="408"/>
    </location>
</feature>
<feature type="domain" description="VWFC" evidence="6">
    <location>
        <begin position="453"/>
        <end position="510"/>
    </location>
</feature>
<dbReference type="SMART" id="SM00121">
    <property type="entry name" value="IB"/>
    <property type="match status" value="1"/>
</dbReference>
<accession>A0A3B4WP74</accession>
<feature type="domain" description="Antistasin-like" evidence="7">
    <location>
        <begin position="411"/>
        <end position="436"/>
    </location>
</feature>
<feature type="transmembrane region" description="Helical" evidence="4">
    <location>
        <begin position="719"/>
        <end position="740"/>
    </location>
</feature>
<sequence>MFSKCSVVILNVLFLVRALSAHECTPCNLRTCPVKAPHGCEGGRTLARDPCGCCDQCARLEWEPCGGQDWTHGYCALGLTCASVNKTGPATIPEIGVCKVLPDHLEAGLVDERCPLMTGCDRAGGQCVCDARHSCLGSFSYPDQETCMKASKSEELRCAGVTCPALQVPSCPHGSVLTKSYTPPAGCCPSVPPQCTCDLRACHKPQCPSGQRAVSLSQASGQPGDCCDVFECQKDVELLSMDSTKASCWVNNKLRAHEEQWKEDDCTFCQCVDGEPHCTAMACKQSCQNPVKIPGECCPFCEEPSYETVSPMLCPPLENCSLSGNECPYGFQQDKNGCLLCQCLNNDSCPELGKYCSLQCPMGYERDDFGCEVCECSIPMPKCRPLTCTKTCPYGYVRNKHGCEMCRCVKCPPFTCDKHCSDGYRQNRKGCSICMCKESDHVPSTTAPAPMPNYCLTSNGHRYEEGDGWHDGCRDCYCHSGREMCVLISCPVPSCSHPVVRPDQCCPTCEDESGSGQPEGMDMVVCRAPGGEFYVEGETWNLDECTRCTCRKGRVLCDTEVCPPALCQTPIRNKDTCCHVCPEETLSPLLPVNSSQQEYCITSDGDVLLAGDSWKANACTSCTCNNGTIQCFSQRCPAANCRVPVLRKGQCCPHCLEITTSVPVMVSTNAPKTTVTATVESAVWITTVTVPPIIAETDEPGLGENYPSQTEMALIYQSAAWILAGLLLAIIIFLIVALLINKKKKWVQMSCYSAPKKTVILKKHVNKNSVVYMEPSKENKFQNVKNDCGIIHFSPDMSSPCADKMTIPRAKLSMGNDWTSR</sequence>
<evidence type="ECO:0000256" key="4">
    <source>
        <dbReference type="SAM" id="Phobius"/>
    </source>
</evidence>
<dbReference type="Gene3D" id="2.10.22.10">
    <property type="entry name" value="Antistasin, domain 1"/>
    <property type="match status" value="4"/>
</dbReference>
<feature type="domain" description="VWFC" evidence="6">
    <location>
        <begin position="524"/>
        <end position="582"/>
    </location>
</feature>
<dbReference type="SMART" id="SM00215">
    <property type="entry name" value="VWC_out"/>
    <property type="match status" value="4"/>
</dbReference>
<dbReference type="InterPro" id="IPR001007">
    <property type="entry name" value="VWF_dom"/>
</dbReference>
<evidence type="ECO:0000256" key="1">
    <source>
        <dbReference type="ARBA" id="ARBA00022729"/>
    </source>
</evidence>
<evidence type="ECO:0000313" key="9">
    <source>
        <dbReference type="Ensembl" id="ENSSLDP00000005725.1"/>
    </source>
</evidence>
<reference evidence="9" key="1">
    <citation type="submission" date="2025-08" db="UniProtKB">
        <authorList>
            <consortium name="Ensembl"/>
        </authorList>
    </citation>
    <scope>IDENTIFICATION</scope>
</reference>
<dbReference type="SUPFAM" id="SSF57262">
    <property type="entry name" value="Leech antihemostatic proteins"/>
    <property type="match status" value="3"/>
</dbReference>
<dbReference type="InterPro" id="IPR045813">
    <property type="entry name" value="CRIM1_C"/>
</dbReference>
<evidence type="ECO:0000259" key="7">
    <source>
        <dbReference type="PROSITE" id="PS51252"/>
    </source>
</evidence>
<dbReference type="SMART" id="SM00214">
    <property type="entry name" value="VWC"/>
    <property type="match status" value="4"/>
</dbReference>
<feature type="domain" description="VWFC" evidence="6">
    <location>
        <begin position="246"/>
        <end position="302"/>
    </location>
</feature>
<feature type="domain" description="Antistasin-like" evidence="7">
    <location>
        <begin position="349"/>
        <end position="376"/>
    </location>
</feature>
<dbReference type="InterPro" id="IPR000867">
    <property type="entry name" value="IGFBP-like"/>
</dbReference>
<evidence type="ECO:0000256" key="5">
    <source>
        <dbReference type="SAM" id="SignalP"/>
    </source>
</evidence>
<dbReference type="Pfam" id="PF23334">
    <property type="entry name" value="VWC2L_2nd"/>
    <property type="match status" value="3"/>
</dbReference>
<dbReference type="GO" id="GO:0005886">
    <property type="term" value="C:plasma membrane"/>
    <property type="evidence" value="ECO:0007669"/>
    <property type="project" value="TreeGrafter"/>
</dbReference>
<keyword evidence="1 5" id="KW-0732">Signal</keyword>
<dbReference type="PANTHER" id="PTHR46439">
    <property type="entry name" value="CYSTEINE-RICH MOTOR NEURON 1 PROTEIN"/>
    <property type="match status" value="1"/>
</dbReference>
<dbReference type="Pfam" id="PF19442">
    <property type="entry name" value="CRIM1_C"/>
    <property type="match status" value="1"/>
</dbReference>
<dbReference type="Gene3D" id="4.10.40.20">
    <property type="match status" value="1"/>
</dbReference>
<keyword evidence="4" id="KW-1133">Transmembrane helix</keyword>
<feature type="chain" id="PRO_5017422627" evidence="5">
    <location>
        <begin position="22"/>
        <end position="821"/>
    </location>
</feature>
<organism evidence="9 10">
    <name type="scientific">Seriola lalandi dorsalis</name>
    <dbReference type="NCBI Taxonomy" id="1841481"/>
    <lineage>
        <taxon>Eukaryota</taxon>
        <taxon>Metazoa</taxon>
        <taxon>Chordata</taxon>
        <taxon>Craniata</taxon>
        <taxon>Vertebrata</taxon>
        <taxon>Euteleostomi</taxon>
        <taxon>Actinopterygii</taxon>
        <taxon>Neopterygii</taxon>
        <taxon>Teleostei</taxon>
        <taxon>Neoteleostei</taxon>
        <taxon>Acanthomorphata</taxon>
        <taxon>Carangaria</taxon>
        <taxon>Carangiformes</taxon>
        <taxon>Carangidae</taxon>
        <taxon>Seriola</taxon>
    </lineage>
</organism>
<dbReference type="InterPro" id="IPR011061">
    <property type="entry name" value="Hirudin/antistatin"/>
</dbReference>
<dbReference type="GeneTree" id="ENSGT00940000164910"/>
<evidence type="ECO:0000313" key="10">
    <source>
        <dbReference type="Proteomes" id="UP000261360"/>
    </source>
</evidence>
<dbReference type="GO" id="GO:0005576">
    <property type="term" value="C:extracellular region"/>
    <property type="evidence" value="ECO:0007669"/>
    <property type="project" value="InterPro"/>
</dbReference>
<evidence type="ECO:0000256" key="3">
    <source>
        <dbReference type="ARBA" id="ARBA00023157"/>
    </source>
</evidence>
<evidence type="ECO:0000256" key="2">
    <source>
        <dbReference type="ARBA" id="ARBA00022737"/>
    </source>
</evidence>
<dbReference type="Pfam" id="PF02822">
    <property type="entry name" value="Antistasin"/>
    <property type="match status" value="4"/>
</dbReference>
<dbReference type="InterPro" id="IPR052624">
    <property type="entry name" value="CRIM1"/>
</dbReference>